<accession>A0ABT5HXK3</accession>
<dbReference type="SUPFAM" id="SSF48452">
    <property type="entry name" value="TPR-like"/>
    <property type="match status" value="1"/>
</dbReference>
<dbReference type="SMART" id="SM00028">
    <property type="entry name" value="TPR"/>
    <property type="match status" value="2"/>
</dbReference>
<evidence type="ECO:0000313" key="6">
    <source>
        <dbReference type="Proteomes" id="UP001214854"/>
    </source>
</evidence>
<dbReference type="PROSITE" id="PS50293">
    <property type="entry name" value="TPR_REGION"/>
    <property type="match status" value="1"/>
</dbReference>
<feature type="signal peptide" evidence="4">
    <location>
        <begin position="1"/>
        <end position="22"/>
    </location>
</feature>
<proteinExistence type="predicted"/>
<feature type="repeat" description="TPR" evidence="3">
    <location>
        <begin position="206"/>
        <end position="239"/>
    </location>
</feature>
<dbReference type="Gene3D" id="1.25.40.10">
    <property type="entry name" value="Tetratricopeptide repeat domain"/>
    <property type="match status" value="1"/>
</dbReference>
<reference evidence="5 6" key="1">
    <citation type="submission" date="2023-01" db="EMBL/GenBank/DDBJ databases">
        <title>Novel species of the genus Asticcacaulis isolated from rivers.</title>
        <authorList>
            <person name="Lu H."/>
        </authorList>
    </citation>
    <scope>NUCLEOTIDE SEQUENCE [LARGE SCALE GENOMIC DNA]</scope>
    <source>
        <strain evidence="5 6">BYS171W</strain>
    </source>
</reference>
<dbReference type="InterPro" id="IPR013105">
    <property type="entry name" value="TPR_2"/>
</dbReference>
<dbReference type="Pfam" id="PF07719">
    <property type="entry name" value="TPR_2"/>
    <property type="match status" value="1"/>
</dbReference>
<feature type="chain" id="PRO_5046626203" evidence="4">
    <location>
        <begin position="23"/>
        <end position="259"/>
    </location>
</feature>
<dbReference type="InterPro" id="IPR011990">
    <property type="entry name" value="TPR-like_helical_dom_sf"/>
</dbReference>
<dbReference type="EMBL" id="JAQQKX010000015">
    <property type="protein sequence ID" value="MDC7684796.1"/>
    <property type="molecule type" value="Genomic_DNA"/>
</dbReference>
<sequence length="259" mass="28181">MFFRTITVALCAALAVSGSAQAADDKDDAAPLLNFPCQTHDKAAEAAAQTVADKFTTFLNKGDRPGILNMVPEMEAVMAVAPAPYYAERCDTTITVYTSNMSASLMIGVMAAGGKDDKTKTNINLSGPTPYATLAFGLGWAYADRRDYGRCITVLEDGLKRDPFDEAMIAEHLFCLAQAGRNEETIAAADKHLGNFMLALSDPGKAAILRRKGYALIELGRWDEAEKAYKESLKLDPKNEIAKNELIFIKEQKKKQKAS</sequence>
<name>A0ABT5HXK3_9CAUL</name>
<organism evidence="5 6">
    <name type="scientific">Asticcacaulis aquaticus</name>
    <dbReference type="NCBI Taxonomy" id="2984212"/>
    <lineage>
        <taxon>Bacteria</taxon>
        <taxon>Pseudomonadati</taxon>
        <taxon>Pseudomonadota</taxon>
        <taxon>Alphaproteobacteria</taxon>
        <taxon>Caulobacterales</taxon>
        <taxon>Caulobacteraceae</taxon>
        <taxon>Asticcacaulis</taxon>
    </lineage>
</organism>
<comment type="caution">
    <text evidence="5">The sequence shown here is derived from an EMBL/GenBank/DDBJ whole genome shotgun (WGS) entry which is preliminary data.</text>
</comment>
<keyword evidence="2 3" id="KW-0802">TPR repeat</keyword>
<keyword evidence="4" id="KW-0732">Signal</keyword>
<keyword evidence="1" id="KW-0677">Repeat</keyword>
<dbReference type="InterPro" id="IPR019734">
    <property type="entry name" value="TPR_rpt"/>
</dbReference>
<evidence type="ECO:0000256" key="1">
    <source>
        <dbReference type="ARBA" id="ARBA00022737"/>
    </source>
</evidence>
<protein>
    <submittedName>
        <fullName evidence="5">Tetratricopeptide repeat protein</fullName>
    </submittedName>
</protein>
<evidence type="ECO:0000256" key="4">
    <source>
        <dbReference type="SAM" id="SignalP"/>
    </source>
</evidence>
<dbReference type="PROSITE" id="PS50005">
    <property type="entry name" value="TPR"/>
    <property type="match status" value="1"/>
</dbReference>
<keyword evidence="6" id="KW-1185">Reference proteome</keyword>
<evidence type="ECO:0000256" key="3">
    <source>
        <dbReference type="PROSITE-ProRule" id="PRU00339"/>
    </source>
</evidence>
<evidence type="ECO:0000313" key="5">
    <source>
        <dbReference type="EMBL" id="MDC7684796.1"/>
    </source>
</evidence>
<dbReference type="Proteomes" id="UP001214854">
    <property type="component" value="Unassembled WGS sequence"/>
</dbReference>
<evidence type="ECO:0000256" key="2">
    <source>
        <dbReference type="ARBA" id="ARBA00022803"/>
    </source>
</evidence>
<gene>
    <name evidence="5" type="ORF">PQU92_16045</name>
</gene>
<dbReference type="RefSeq" id="WP_272749265.1">
    <property type="nucleotide sequence ID" value="NZ_JAQQKX010000015.1"/>
</dbReference>